<proteinExistence type="predicted"/>
<keyword evidence="2" id="KW-1185">Reference proteome</keyword>
<organism evidence="1 2">
    <name type="scientific">Neophaeococcomyces mojaviensis</name>
    <dbReference type="NCBI Taxonomy" id="3383035"/>
    <lineage>
        <taxon>Eukaryota</taxon>
        <taxon>Fungi</taxon>
        <taxon>Dikarya</taxon>
        <taxon>Ascomycota</taxon>
        <taxon>Pezizomycotina</taxon>
        <taxon>Eurotiomycetes</taxon>
        <taxon>Chaetothyriomycetidae</taxon>
        <taxon>Chaetothyriales</taxon>
        <taxon>Chaetothyriales incertae sedis</taxon>
        <taxon>Neophaeococcomyces</taxon>
    </lineage>
</organism>
<evidence type="ECO:0000313" key="1">
    <source>
        <dbReference type="EMBL" id="KAJ9662093.1"/>
    </source>
</evidence>
<comment type="caution">
    <text evidence="1">The sequence shown here is derived from an EMBL/GenBank/DDBJ whole genome shotgun (WGS) entry which is preliminary data.</text>
</comment>
<dbReference type="EMBL" id="JAPDRQ010000018">
    <property type="protein sequence ID" value="KAJ9662093.1"/>
    <property type="molecule type" value="Genomic_DNA"/>
</dbReference>
<dbReference type="Proteomes" id="UP001172386">
    <property type="component" value="Unassembled WGS sequence"/>
</dbReference>
<evidence type="ECO:0000313" key="2">
    <source>
        <dbReference type="Proteomes" id="UP001172386"/>
    </source>
</evidence>
<accession>A0ACC3AGK8</accession>
<protein>
    <submittedName>
        <fullName evidence="1">Uncharacterized protein</fullName>
    </submittedName>
</protein>
<name>A0ACC3AGK8_9EURO</name>
<gene>
    <name evidence="1" type="ORF">H2198_001635</name>
</gene>
<sequence>MASTAAQNYISLDVLLNCSYSMIAVTSAFALTRVGVRISRPKAIGLEDVLVLLSYISFLTHTILYIWIAKRVYLISDVIAGKIQPYPEMMQDALVEIKVFFTNTLLLWCTLWLVKASLLTLYWRLLKENKMYRTIWWAVVVFCAVTFIGAVISNFTSCSSMTAWFTPGACATARDTRAQIISLYYAFAVDVLSDLMIMLLPVGLVWNLKLPRFKKAGIIALFCVGWIAIIAAVVRVVSIGVRAGTSTPSSTWLALWGTVESGIAVIIGTAPGLYTTARRVHTSRKESRYATYNKGYERHTGDVSNRTPEPLSKIDAPNASSSISHDDDESAFVHPLRQHTKSTSFSRPFSPKTSPAVTQHEVEEDIEMSPRDEWRQPQILVTKQFTVKSEKR</sequence>
<reference evidence="1" key="1">
    <citation type="submission" date="2022-10" db="EMBL/GenBank/DDBJ databases">
        <title>Culturing micro-colonial fungi from biological soil crusts in the Mojave desert and describing Neophaeococcomyces mojavensis, and introducing the new genera and species Taxawa tesnikishii.</title>
        <authorList>
            <person name="Kurbessoian T."/>
            <person name="Stajich J.E."/>
        </authorList>
    </citation>
    <scope>NUCLEOTIDE SEQUENCE</scope>
    <source>
        <strain evidence="1">JES_112</strain>
    </source>
</reference>